<accession>K0SKG6</accession>
<organism evidence="1 2">
    <name type="scientific">Thalassiosira oceanica</name>
    <name type="common">Marine diatom</name>
    <dbReference type="NCBI Taxonomy" id="159749"/>
    <lineage>
        <taxon>Eukaryota</taxon>
        <taxon>Sar</taxon>
        <taxon>Stramenopiles</taxon>
        <taxon>Ochrophyta</taxon>
        <taxon>Bacillariophyta</taxon>
        <taxon>Coscinodiscophyceae</taxon>
        <taxon>Thalassiosirophycidae</taxon>
        <taxon>Thalassiosirales</taxon>
        <taxon>Thalassiosiraceae</taxon>
        <taxon>Thalassiosira</taxon>
    </lineage>
</organism>
<sequence>MPSSNPAQLHLLSARHQRYAAKANSYHRTTSTASGSENCNPQQRRTVRRNGLQPLSYEEFKKARRTGNSSTTLVKFHQGNTTRLLSIEEIKELQAKNGAEKEIRAKQGVLMENGERKRDATDKLVARQDPDLDKVFFIFEHDRACDQLEIDSVAGRTTLDTKSESKMVLAHLRRLRLRQTKST</sequence>
<name>K0SKG6_THAOC</name>
<dbReference type="Proteomes" id="UP000266841">
    <property type="component" value="Unassembled WGS sequence"/>
</dbReference>
<gene>
    <name evidence="1" type="ORF">THAOC_18024</name>
</gene>
<dbReference type="AlphaFoldDB" id="K0SKG6"/>
<keyword evidence="2" id="KW-1185">Reference proteome</keyword>
<evidence type="ECO:0000313" key="2">
    <source>
        <dbReference type="Proteomes" id="UP000266841"/>
    </source>
</evidence>
<proteinExistence type="predicted"/>
<dbReference type="EMBL" id="AGNL01019935">
    <property type="protein sequence ID" value="EJK61481.1"/>
    <property type="molecule type" value="Genomic_DNA"/>
</dbReference>
<comment type="caution">
    <text evidence="1">The sequence shown here is derived from an EMBL/GenBank/DDBJ whole genome shotgun (WGS) entry which is preliminary data.</text>
</comment>
<protein>
    <submittedName>
        <fullName evidence="1">Uncharacterized protein</fullName>
    </submittedName>
</protein>
<evidence type="ECO:0000313" key="1">
    <source>
        <dbReference type="EMBL" id="EJK61481.1"/>
    </source>
</evidence>
<reference evidence="1 2" key="1">
    <citation type="journal article" date="2012" name="Genome Biol.">
        <title>Genome and low-iron response of an oceanic diatom adapted to chronic iron limitation.</title>
        <authorList>
            <person name="Lommer M."/>
            <person name="Specht M."/>
            <person name="Roy A.S."/>
            <person name="Kraemer L."/>
            <person name="Andreson R."/>
            <person name="Gutowska M.A."/>
            <person name="Wolf J."/>
            <person name="Bergner S.V."/>
            <person name="Schilhabel M.B."/>
            <person name="Klostermeier U.C."/>
            <person name="Beiko R.G."/>
            <person name="Rosenstiel P."/>
            <person name="Hippler M."/>
            <person name="Laroche J."/>
        </authorList>
    </citation>
    <scope>NUCLEOTIDE SEQUENCE [LARGE SCALE GENOMIC DNA]</scope>
    <source>
        <strain evidence="1 2">CCMP1005</strain>
    </source>
</reference>